<dbReference type="Gene3D" id="1.25.40.10">
    <property type="entry name" value="Tetratricopeptide repeat domain"/>
    <property type="match status" value="1"/>
</dbReference>
<evidence type="ECO:0000313" key="4">
    <source>
        <dbReference type="EMBL" id="PJA42942.1"/>
    </source>
</evidence>
<sequence>MNKLQTFSKYFIPIFFLAGFLIYGASLSNSFIWDDEEQIVNNGLVHSIKNLPHFFQGSTFNTGGTGNLSGLYYKPLMTVFFALFYTVFGDNSFFFHFFQLVFHLANTCLIFVLFRKIFPQNKKDSRVLAFFLSLIFLVHPINVETVVYSSSLQDILYMFFGLVSLIFLIKKELTIKRTLTLSLLLLLSLLSKETGIIFVLLSVVYIYLYQKEKLKSLIGAVLITLIAYSILRFGVAQVFFNKHNLSPLTRIPLLERLPSMPKIITFYLTTFLFPVYLSISQHWVVKSFTFTDFYKPLVFSLIIFLALTTYLYHLYRSKNPLRKTFLFFYCWFIFGLGLHLQIFPLDMTVADRWFYMAEVGLLGMAGILILDLKPVISRFSLFLFFLAAIVLAVFSIRTISRSLDWRNGLTLYSKDERITPNSFDLENNLGVELYRVGRIQEAKTHFERSVEIAPFWWTNWNNLGAVYEREKNIEAAKEAYLTAIKNGQYYLSYENVAKITFFGENNPEEARKFVKDSLKILPQNPTLWLILALSDYRLNIKDEALSAAKNAYILAPSDQTYYVVTKIQAGQPIDFGTQSN</sequence>
<evidence type="ECO:0000256" key="3">
    <source>
        <dbReference type="SAM" id="Phobius"/>
    </source>
</evidence>
<feature type="transmembrane region" description="Helical" evidence="3">
    <location>
        <begin position="293"/>
        <end position="312"/>
    </location>
</feature>
<dbReference type="InterPro" id="IPR019734">
    <property type="entry name" value="TPR_rpt"/>
</dbReference>
<organism evidence="4 5">
    <name type="scientific">Candidatus Woesebacteria bacterium CG_4_9_14_3_um_filter_39_10</name>
    <dbReference type="NCBI Taxonomy" id="1975056"/>
    <lineage>
        <taxon>Bacteria</taxon>
        <taxon>Candidatus Woeseibacteriota</taxon>
    </lineage>
</organism>
<dbReference type="InterPro" id="IPR011990">
    <property type="entry name" value="TPR-like_helical_dom_sf"/>
</dbReference>
<feature type="transmembrane region" description="Helical" evidence="3">
    <location>
        <begin position="354"/>
        <end position="372"/>
    </location>
</feature>
<accession>A0A2M7X9U9</accession>
<keyword evidence="3" id="KW-0472">Membrane</keyword>
<feature type="transmembrane region" description="Helical" evidence="3">
    <location>
        <begin position="12"/>
        <end position="32"/>
    </location>
</feature>
<name>A0A2M7X9U9_9BACT</name>
<feature type="transmembrane region" description="Helical" evidence="3">
    <location>
        <begin position="220"/>
        <end position="240"/>
    </location>
</feature>
<keyword evidence="3" id="KW-1133">Transmembrane helix</keyword>
<feature type="transmembrane region" description="Helical" evidence="3">
    <location>
        <begin position="324"/>
        <end position="342"/>
    </location>
</feature>
<keyword evidence="1" id="KW-0677">Repeat</keyword>
<dbReference type="EMBL" id="PFWW01000017">
    <property type="protein sequence ID" value="PJA42942.1"/>
    <property type="molecule type" value="Genomic_DNA"/>
</dbReference>
<gene>
    <name evidence="4" type="ORF">CO176_00865</name>
</gene>
<feature type="transmembrane region" description="Helical" evidence="3">
    <location>
        <begin position="155"/>
        <end position="171"/>
    </location>
</feature>
<comment type="caution">
    <text evidence="4">The sequence shown here is derived from an EMBL/GenBank/DDBJ whole genome shotgun (WGS) entry which is preliminary data.</text>
</comment>
<dbReference type="PANTHER" id="PTHR44227:SF3">
    <property type="entry name" value="PROTEIN O-MANNOSYL-TRANSFERASE TMTC4"/>
    <property type="match status" value="1"/>
</dbReference>
<dbReference type="SUPFAM" id="SSF48452">
    <property type="entry name" value="TPR-like"/>
    <property type="match status" value="1"/>
</dbReference>
<evidence type="ECO:0000313" key="5">
    <source>
        <dbReference type="Proteomes" id="UP000230484"/>
    </source>
</evidence>
<feature type="transmembrane region" description="Helical" evidence="3">
    <location>
        <begin position="71"/>
        <end position="88"/>
    </location>
</feature>
<feature type="transmembrane region" description="Helical" evidence="3">
    <location>
        <begin position="261"/>
        <end position="281"/>
    </location>
</feature>
<dbReference type="PANTHER" id="PTHR44227">
    <property type="match status" value="1"/>
</dbReference>
<dbReference type="Pfam" id="PF13181">
    <property type="entry name" value="TPR_8"/>
    <property type="match status" value="1"/>
</dbReference>
<protein>
    <submittedName>
        <fullName evidence="4">Uncharacterized protein</fullName>
    </submittedName>
</protein>
<keyword evidence="3" id="KW-0812">Transmembrane</keyword>
<feature type="transmembrane region" description="Helical" evidence="3">
    <location>
        <begin position="94"/>
        <end position="114"/>
    </location>
</feature>
<evidence type="ECO:0000256" key="1">
    <source>
        <dbReference type="ARBA" id="ARBA00022737"/>
    </source>
</evidence>
<evidence type="ECO:0000256" key="2">
    <source>
        <dbReference type="ARBA" id="ARBA00022803"/>
    </source>
</evidence>
<keyword evidence="2" id="KW-0802">TPR repeat</keyword>
<feature type="transmembrane region" description="Helical" evidence="3">
    <location>
        <begin position="379"/>
        <end position="396"/>
    </location>
</feature>
<dbReference type="AlphaFoldDB" id="A0A2M7X9U9"/>
<dbReference type="Proteomes" id="UP000230484">
    <property type="component" value="Unassembled WGS sequence"/>
</dbReference>
<dbReference type="InterPro" id="IPR052346">
    <property type="entry name" value="O-mannosyl-transferase_TMTC"/>
</dbReference>
<feature type="transmembrane region" description="Helical" evidence="3">
    <location>
        <begin position="126"/>
        <end position="143"/>
    </location>
</feature>
<proteinExistence type="predicted"/>
<reference evidence="5" key="1">
    <citation type="submission" date="2017-09" db="EMBL/GenBank/DDBJ databases">
        <title>Depth-based differentiation of microbial function through sediment-hosted aquifers and enrichment of novel symbionts in the deep terrestrial subsurface.</title>
        <authorList>
            <person name="Probst A.J."/>
            <person name="Ladd B."/>
            <person name="Jarett J.K."/>
            <person name="Geller-Mcgrath D.E."/>
            <person name="Sieber C.M.K."/>
            <person name="Emerson J.B."/>
            <person name="Anantharaman K."/>
            <person name="Thomas B.C."/>
            <person name="Malmstrom R."/>
            <person name="Stieglmeier M."/>
            <person name="Klingl A."/>
            <person name="Woyke T."/>
            <person name="Ryan C.M."/>
            <person name="Banfield J.F."/>
        </authorList>
    </citation>
    <scope>NUCLEOTIDE SEQUENCE [LARGE SCALE GENOMIC DNA]</scope>
</reference>
<dbReference type="SMART" id="SM00028">
    <property type="entry name" value="TPR"/>
    <property type="match status" value="3"/>
</dbReference>
<feature type="transmembrane region" description="Helical" evidence="3">
    <location>
        <begin position="183"/>
        <end position="208"/>
    </location>
</feature>